<accession>A0A5B7CTZ6</accession>
<evidence type="ECO:0000313" key="1">
    <source>
        <dbReference type="EMBL" id="MPC10943.1"/>
    </source>
</evidence>
<proteinExistence type="predicted"/>
<dbReference type="EMBL" id="VSRR010000137">
    <property type="protein sequence ID" value="MPC10943.1"/>
    <property type="molecule type" value="Genomic_DNA"/>
</dbReference>
<gene>
    <name evidence="1" type="ORF">E2C01_003586</name>
</gene>
<protein>
    <submittedName>
        <fullName evidence="1">Uncharacterized protein</fullName>
    </submittedName>
</protein>
<name>A0A5B7CTZ6_PORTR</name>
<keyword evidence="2" id="KW-1185">Reference proteome</keyword>
<reference evidence="1 2" key="1">
    <citation type="submission" date="2019-05" db="EMBL/GenBank/DDBJ databases">
        <title>Another draft genome of Portunus trituberculatus and its Hox gene families provides insights of decapod evolution.</title>
        <authorList>
            <person name="Jeong J.-H."/>
            <person name="Song I."/>
            <person name="Kim S."/>
            <person name="Choi T."/>
            <person name="Kim D."/>
            <person name="Ryu S."/>
            <person name="Kim W."/>
        </authorList>
    </citation>
    <scope>NUCLEOTIDE SEQUENCE [LARGE SCALE GENOMIC DNA]</scope>
    <source>
        <tissue evidence="1">Muscle</tissue>
    </source>
</reference>
<sequence>MVKAAWRQEVQRQSVVCLDDSWGESEAEEATHRVASVYPSARRAGSKFGVAADFTGWVACEIRMSNQLVKP</sequence>
<comment type="caution">
    <text evidence="1">The sequence shown here is derived from an EMBL/GenBank/DDBJ whole genome shotgun (WGS) entry which is preliminary data.</text>
</comment>
<evidence type="ECO:0000313" key="2">
    <source>
        <dbReference type="Proteomes" id="UP000324222"/>
    </source>
</evidence>
<organism evidence="1 2">
    <name type="scientific">Portunus trituberculatus</name>
    <name type="common">Swimming crab</name>
    <name type="synonym">Neptunus trituberculatus</name>
    <dbReference type="NCBI Taxonomy" id="210409"/>
    <lineage>
        <taxon>Eukaryota</taxon>
        <taxon>Metazoa</taxon>
        <taxon>Ecdysozoa</taxon>
        <taxon>Arthropoda</taxon>
        <taxon>Crustacea</taxon>
        <taxon>Multicrustacea</taxon>
        <taxon>Malacostraca</taxon>
        <taxon>Eumalacostraca</taxon>
        <taxon>Eucarida</taxon>
        <taxon>Decapoda</taxon>
        <taxon>Pleocyemata</taxon>
        <taxon>Brachyura</taxon>
        <taxon>Eubrachyura</taxon>
        <taxon>Portunoidea</taxon>
        <taxon>Portunidae</taxon>
        <taxon>Portuninae</taxon>
        <taxon>Portunus</taxon>
    </lineage>
</organism>
<dbReference type="Proteomes" id="UP000324222">
    <property type="component" value="Unassembled WGS sequence"/>
</dbReference>
<dbReference type="AlphaFoldDB" id="A0A5B7CTZ6"/>